<dbReference type="Proteomes" id="UP000823775">
    <property type="component" value="Unassembled WGS sequence"/>
</dbReference>
<gene>
    <name evidence="1" type="ORF">HAX54_042538</name>
</gene>
<organism evidence="1 2">
    <name type="scientific">Datura stramonium</name>
    <name type="common">Jimsonweed</name>
    <name type="synonym">Common thornapple</name>
    <dbReference type="NCBI Taxonomy" id="4076"/>
    <lineage>
        <taxon>Eukaryota</taxon>
        <taxon>Viridiplantae</taxon>
        <taxon>Streptophyta</taxon>
        <taxon>Embryophyta</taxon>
        <taxon>Tracheophyta</taxon>
        <taxon>Spermatophyta</taxon>
        <taxon>Magnoliopsida</taxon>
        <taxon>eudicotyledons</taxon>
        <taxon>Gunneridae</taxon>
        <taxon>Pentapetalae</taxon>
        <taxon>asterids</taxon>
        <taxon>lamiids</taxon>
        <taxon>Solanales</taxon>
        <taxon>Solanaceae</taxon>
        <taxon>Solanoideae</taxon>
        <taxon>Datureae</taxon>
        <taxon>Datura</taxon>
    </lineage>
</organism>
<name>A0ABS8Y8I7_DATST</name>
<feature type="non-terminal residue" evidence="1">
    <location>
        <position position="109"/>
    </location>
</feature>
<proteinExistence type="predicted"/>
<dbReference type="EMBL" id="JACEIK010062749">
    <property type="protein sequence ID" value="MCE5167209.1"/>
    <property type="molecule type" value="Genomic_DNA"/>
</dbReference>
<protein>
    <submittedName>
        <fullName evidence="1">Uncharacterized protein</fullName>
    </submittedName>
</protein>
<feature type="non-terminal residue" evidence="1">
    <location>
        <position position="1"/>
    </location>
</feature>
<evidence type="ECO:0000313" key="2">
    <source>
        <dbReference type="Proteomes" id="UP000823775"/>
    </source>
</evidence>
<evidence type="ECO:0000313" key="1">
    <source>
        <dbReference type="EMBL" id="MCE5167209.1"/>
    </source>
</evidence>
<sequence length="109" mass="12112">ENHTRTYSRFKGICPNIIVIARVGGVTPASGLLEKGESRGVCEVKAGVVSTGEKRGVRRRRELFGSFLVVRGGWWRGKWCVSSGVSSKKGGEKGKRRERTDLDVFRLMM</sequence>
<comment type="caution">
    <text evidence="1">The sequence shown here is derived from an EMBL/GenBank/DDBJ whole genome shotgun (WGS) entry which is preliminary data.</text>
</comment>
<reference evidence="1 2" key="1">
    <citation type="journal article" date="2021" name="BMC Genomics">
        <title>Datura genome reveals duplications of psychoactive alkaloid biosynthetic genes and high mutation rate following tissue culture.</title>
        <authorList>
            <person name="Rajewski A."/>
            <person name="Carter-House D."/>
            <person name="Stajich J."/>
            <person name="Litt A."/>
        </authorList>
    </citation>
    <scope>NUCLEOTIDE SEQUENCE [LARGE SCALE GENOMIC DNA]</scope>
    <source>
        <strain evidence="1">AR-01</strain>
    </source>
</reference>
<accession>A0ABS8Y8I7</accession>
<keyword evidence="2" id="KW-1185">Reference proteome</keyword>